<evidence type="ECO:0000313" key="2">
    <source>
        <dbReference type="EMBL" id="KAJ7205006.1"/>
    </source>
</evidence>
<evidence type="ECO:0000313" key="3">
    <source>
        <dbReference type="Proteomes" id="UP001219525"/>
    </source>
</evidence>
<gene>
    <name evidence="2" type="ORF">GGX14DRAFT_397940</name>
</gene>
<reference evidence="2" key="1">
    <citation type="submission" date="2023-03" db="EMBL/GenBank/DDBJ databases">
        <title>Massive genome expansion in bonnet fungi (Mycena s.s.) driven by repeated elements and novel gene families across ecological guilds.</title>
        <authorList>
            <consortium name="Lawrence Berkeley National Laboratory"/>
            <person name="Harder C.B."/>
            <person name="Miyauchi S."/>
            <person name="Viragh M."/>
            <person name="Kuo A."/>
            <person name="Thoen E."/>
            <person name="Andreopoulos B."/>
            <person name="Lu D."/>
            <person name="Skrede I."/>
            <person name="Drula E."/>
            <person name="Henrissat B."/>
            <person name="Morin E."/>
            <person name="Kohler A."/>
            <person name="Barry K."/>
            <person name="LaButti K."/>
            <person name="Morin E."/>
            <person name="Salamov A."/>
            <person name="Lipzen A."/>
            <person name="Mereny Z."/>
            <person name="Hegedus B."/>
            <person name="Baldrian P."/>
            <person name="Stursova M."/>
            <person name="Weitz H."/>
            <person name="Taylor A."/>
            <person name="Grigoriev I.V."/>
            <person name="Nagy L.G."/>
            <person name="Martin F."/>
            <person name="Kauserud H."/>
        </authorList>
    </citation>
    <scope>NUCLEOTIDE SEQUENCE</scope>
    <source>
        <strain evidence="2">9144</strain>
    </source>
</reference>
<proteinExistence type="predicted"/>
<dbReference type="InterPro" id="IPR001229">
    <property type="entry name" value="Jacalin-like_lectin_dom"/>
</dbReference>
<organism evidence="2 3">
    <name type="scientific">Mycena pura</name>
    <dbReference type="NCBI Taxonomy" id="153505"/>
    <lineage>
        <taxon>Eukaryota</taxon>
        <taxon>Fungi</taxon>
        <taxon>Dikarya</taxon>
        <taxon>Basidiomycota</taxon>
        <taxon>Agaricomycotina</taxon>
        <taxon>Agaricomycetes</taxon>
        <taxon>Agaricomycetidae</taxon>
        <taxon>Agaricales</taxon>
        <taxon>Marasmiineae</taxon>
        <taxon>Mycenaceae</taxon>
        <taxon>Mycena</taxon>
    </lineage>
</organism>
<dbReference type="AlphaFoldDB" id="A0AAD6YE54"/>
<feature type="domain" description="Jacalin-type lectin" evidence="1">
    <location>
        <begin position="35"/>
        <end position="165"/>
    </location>
</feature>
<accession>A0AAD6YE54</accession>
<dbReference type="EMBL" id="JARJCW010000045">
    <property type="protein sequence ID" value="KAJ7205006.1"/>
    <property type="molecule type" value="Genomic_DNA"/>
</dbReference>
<keyword evidence="3" id="KW-1185">Reference proteome</keyword>
<protein>
    <recommendedName>
        <fullName evidence="1">Jacalin-type lectin domain-containing protein</fullName>
    </recommendedName>
</protein>
<dbReference type="InterPro" id="IPR036404">
    <property type="entry name" value="Jacalin-like_lectin_dom_sf"/>
</dbReference>
<dbReference type="SUPFAM" id="SSF51101">
    <property type="entry name" value="Mannose-binding lectins"/>
    <property type="match status" value="1"/>
</dbReference>
<evidence type="ECO:0000259" key="1">
    <source>
        <dbReference type="Pfam" id="PF01419"/>
    </source>
</evidence>
<name>A0AAD6YE54_9AGAR</name>
<dbReference type="Proteomes" id="UP001219525">
    <property type="component" value="Unassembled WGS sequence"/>
</dbReference>
<sequence length="198" mass="20867">MPNIFDTALTKSPLFGAVKDGGVFDDIDNVHGSGTNGINTVDPIHKITVFHGVVIDGLQITYDRIAGTQTSSPTTVSHGTQTKANDANLKEDTITLAANQFIIAISGSQGDDPALGGRRIFQLSFVIYNSTTGHLEIKGPYGSTETGKPFYVTANGKFVAFGGYAVNTDNSVAKSSTEGLFGLYFYDVASQPTGTATF</sequence>
<comment type="caution">
    <text evidence="2">The sequence shown here is derived from an EMBL/GenBank/DDBJ whole genome shotgun (WGS) entry which is preliminary data.</text>
</comment>
<dbReference type="Gene3D" id="2.100.10.30">
    <property type="entry name" value="Jacalin-like lectin domain"/>
    <property type="match status" value="1"/>
</dbReference>
<dbReference type="Pfam" id="PF01419">
    <property type="entry name" value="Jacalin"/>
    <property type="match status" value="1"/>
</dbReference>